<evidence type="ECO:0000256" key="1">
    <source>
        <dbReference type="SAM" id="MobiDB-lite"/>
    </source>
</evidence>
<feature type="compositionally biased region" description="Polar residues" evidence="1">
    <location>
        <begin position="154"/>
        <end position="172"/>
    </location>
</feature>
<dbReference type="Pfam" id="PF00595">
    <property type="entry name" value="PDZ"/>
    <property type="match status" value="1"/>
</dbReference>
<dbReference type="InterPro" id="IPR001478">
    <property type="entry name" value="PDZ"/>
</dbReference>
<feature type="region of interest" description="Disordered" evidence="1">
    <location>
        <begin position="154"/>
        <end position="228"/>
    </location>
</feature>
<proteinExistence type="predicted"/>
<accession>A0AAD5M9G7</accession>
<dbReference type="EMBL" id="JAHQIW010002101">
    <property type="protein sequence ID" value="KAJ1354510.1"/>
    <property type="molecule type" value="Genomic_DNA"/>
</dbReference>
<keyword evidence="2" id="KW-1133">Transmembrane helix</keyword>
<dbReference type="InterPro" id="IPR051342">
    <property type="entry name" value="PDZ_scaffold"/>
</dbReference>
<evidence type="ECO:0000256" key="2">
    <source>
        <dbReference type="SAM" id="Phobius"/>
    </source>
</evidence>
<dbReference type="AlphaFoldDB" id="A0AAD5M9G7"/>
<organism evidence="4 5">
    <name type="scientific">Parelaphostrongylus tenuis</name>
    <name type="common">Meningeal worm</name>
    <dbReference type="NCBI Taxonomy" id="148309"/>
    <lineage>
        <taxon>Eukaryota</taxon>
        <taxon>Metazoa</taxon>
        <taxon>Ecdysozoa</taxon>
        <taxon>Nematoda</taxon>
        <taxon>Chromadorea</taxon>
        <taxon>Rhabditida</taxon>
        <taxon>Rhabditina</taxon>
        <taxon>Rhabditomorpha</taxon>
        <taxon>Strongyloidea</taxon>
        <taxon>Metastrongylidae</taxon>
        <taxon>Parelaphostrongylus</taxon>
    </lineage>
</organism>
<dbReference type="Proteomes" id="UP001196413">
    <property type="component" value="Unassembled WGS sequence"/>
</dbReference>
<dbReference type="PANTHER" id="PTHR19964:SF92">
    <property type="entry name" value="PATJ HOMOLOG"/>
    <property type="match status" value="1"/>
</dbReference>
<name>A0AAD5M9G7_PARTN</name>
<feature type="domain" description="PDZ" evidence="3">
    <location>
        <begin position="51"/>
        <end position="138"/>
    </location>
</feature>
<dbReference type="PANTHER" id="PTHR19964">
    <property type="entry name" value="MULTIPLE PDZ DOMAIN PROTEIN"/>
    <property type="match status" value="1"/>
</dbReference>
<feature type="transmembrane region" description="Helical" evidence="2">
    <location>
        <begin position="242"/>
        <end position="263"/>
    </location>
</feature>
<keyword evidence="2" id="KW-0472">Membrane</keyword>
<protein>
    <recommendedName>
        <fullName evidence="3">PDZ domain-containing protein</fullName>
    </recommendedName>
</protein>
<dbReference type="SUPFAM" id="SSF50156">
    <property type="entry name" value="PDZ domain-like"/>
    <property type="match status" value="1"/>
</dbReference>
<keyword evidence="2" id="KW-0812">Transmembrane</keyword>
<comment type="caution">
    <text evidence="4">The sequence shown here is derived from an EMBL/GenBank/DDBJ whole genome shotgun (WGS) entry which is preliminary data.</text>
</comment>
<dbReference type="PROSITE" id="PS50106">
    <property type="entry name" value="PDZ"/>
    <property type="match status" value="1"/>
</dbReference>
<evidence type="ECO:0000313" key="5">
    <source>
        <dbReference type="Proteomes" id="UP001196413"/>
    </source>
</evidence>
<dbReference type="SMART" id="SM00228">
    <property type="entry name" value="PDZ"/>
    <property type="match status" value="1"/>
</dbReference>
<gene>
    <name evidence="4" type="ORF">KIN20_011482</name>
</gene>
<keyword evidence="5" id="KW-1185">Reference proteome</keyword>
<dbReference type="Gene3D" id="2.30.42.10">
    <property type="match status" value="1"/>
</dbReference>
<dbReference type="InterPro" id="IPR036034">
    <property type="entry name" value="PDZ_sf"/>
</dbReference>
<sequence>MVSISENPVVIDGTVAQSDGSPLSSLELADKATTERGTIFGTGKNAPNLVKIDLEQGPQGLGFNIVGGSDSPHIPGHSGIFVSIVKPDSSAFKDGRLSVGDLILAVNGIDIVNKTHDEVVSIFRSQTGSVELLVEIGAENRILNEHMITDTNFGARNSPITEISDSTNSSLRSRVRQTKGNGFPPSSSLSPSNVNDLNREEDDGSVSSCAPSVHSYLDDVPRTPKRPMSYLDPRNPSLVTEVLYVSIGLAVISLGIYVGYRVYRGRK</sequence>
<reference evidence="4" key="1">
    <citation type="submission" date="2021-06" db="EMBL/GenBank/DDBJ databases">
        <title>Parelaphostrongylus tenuis whole genome reference sequence.</title>
        <authorList>
            <person name="Garwood T.J."/>
            <person name="Larsen P.A."/>
            <person name="Fountain-Jones N.M."/>
            <person name="Garbe J.R."/>
            <person name="Macchietto M.G."/>
            <person name="Kania S.A."/>
            <person name="Gerhold R.W."/>
            <person name="Richards J.E."/>
            <person name="Wolf T.M."/>
        </authorList>
    </citation>
    <scope>NUCLEOTIDE SEQUENCE</scope>
    <source>
        <strain evidence="4">MNPRO001-30</strain>
        <tissue evidence="4">Meninges</tissue>
    </source>
</reference>
<evidence type="ECO:0000259" key="3">
    <source>
        <dbReference type="PROSITE" id="PS50106"/>
    </source>
</evidence>
<evidence type="ECO:0000313" key="4">
    <source>
        <dbReference type="EMBL" id="KAJ1354510.1"/>
    </source>
</evidence>